<comment type="caution">
    <text evidence="2">The sequence shown here is derived from an EMBL/GenBank/DDBJ whole genome shotgun (WGS) entry which is preliminary data.</text>
</comment>
<accession>A0AA39CR73</accession>
<dbReference type="PANTHER" id="PTHR28047">
    <property type="entry name" value="PROTEIN DCG1"/>
    <property type="match status" value="1"/>
</dbReference>
<dbReference type="Gene3D" id="3.40.50.12500">
    <property type="match status" value="1"/>
</dbReference>
<evidence type="ECO:0000313" key="3">
    <source>
        <dbReference type="Proteomes" id="UP001172681"/>
    </source>
</evidence>
<dbReference type="InterPro" id="IPR053714">
    <property type="entry name" value="Iso_Racemase_Enz_sf"/>
</dbReference>
<sequence>MSIKKLLVVNPNASPDMTELVKSGVDRHLGPNIVATYWTCPEGPTVLKSQEDIELSTRLCLENLKQSTPKYDSFLLACYADHPLTAALKVEVGPDKPVVGIFEASINAALDVINWQPLPVLGRFAIMTTGKAFEKQLSDGVTRILGDSKTAHQESCFAGVISTGIVPGDTMPEIIKTAKQKVQKAVQKLMMSDDDDDEIVVVCMGGVILYGLEDFVLKSCQTDDTTQKRMIIIDQLEAGVDMIKRELEKSSTTQNI</sequence>
<dbReference type="InterPro" id="IPR015942">
    <property type="entry name" value="Asp/Glu/hydantoin_racemase"/>
</dbReference>
<dbReference type="GO" id="GO:0047661">
    <property type="term" value="F:amino-acid racemase activity"/>
    <property type="evidence" value="ECO:0007669"/>
    <property type="project" value="InterPro"/>
</dbReference>
<gene>
    <name evidence="2" type="ORF">H2204_012177</name>
</gene>
<dbReference type="Proteomes" id="UP001172681">
    <property type="component" value="Unassembled WGS sequence"/>
</dbReference>
<evidence type="ECO:0008006" key="4">
    <source>
        <dbReference type="Google" id="ProtNLM"/>
    </source>
</evidence>
<evidence type="ECO:0000256" key="1">
    <source>
        <dbReference type="ARBA" id="ARBA00038414"/>
    </source>
</evidence>
<organism evidence="2 3">
    <name type="scientific">Knufia peltigerae</name>
    <dbReference type="NCBI Taxonomy" id="1002370"/>
    <lineage>
        <taxon>Eukaryota</taxon>
        <taxon>Fungi</taxon>
        <taxon>Dikarya</taxon>
        <taxon>Ascomycota</taxon>
        <taxon>Pezizomycotina</taxon>
        <taxon>Eurotiomycetes</taxon>
        <taxon>Chaetothyriomycetidae</taxon>
        <taxon>Chaetothyriales</taxon>
        <taxon>Trichomeriaceae</taxon>
        <taxon>Knufia</taxon>
    </lineage>
</organism>
<keyword evidence="3" id="KW-1185">Reference proteome</keyword>
<proteinExistence type="inferred from homology"/>
<protein>
    <recommendedName>
        <fullName evidence="4">Hydantoin racemase</fullName>
    </recommendedName>
</protein>
<reference evidence="2" key="1">
    <citation type="submission" date="2022-10" db="EMBL/GenBank/DDBJ databases">
        <title>Culturing micro-colonial fungi from biological soil crusts in the Mojave desert and describing Neophaeococcomyces mojavensis, and introducing the new genera and species Taxawa tesnikishii.</title>
        <authorList>
            <person name="Kurbessoian T."/>
            <person name="Stajich J.E."/>
        </authorList>
    </citation>
    <scope>NUCLEOTIDE SEQUENCE</scope>
    <source>
        <strain evidence="2">TK_35</strain>
    </source>
</reference>
<comment type="similarity">
    <text evidence="1">Belongs to the HyuE racemase family.</text>
</comment>
<dbReference type="InterPro" id="IPR052186">
    <property type="entry name" value="Hydantoin_racemase-like"/>
</dbReference>
<name>A0AA39CR73_9EURO</name>
<dbReference type="PANTHER" id="PTHR28047:SF5">
    <property type="entry name" value="PROTEIN DCG1"/>
    <property type="match status" value="1"/>
</dbReference>
<evidence type="ECO:0000313" key="2">
    <source>
        <dbReference type="EMBL" id="KAJ9620691.1"/>
    </source>
</evidence>
<dbReference type="Pfam" id="PF01177">
    <property type="entry name" value="Asp_Glu_race"/>
    <property type="match status" value="1"/>
</dbReference>
<dbReference type="EMBL" id="JAPDRN010000121">
    <property type="protein sequence ID" value="KAJ9620691.1"/>
    <property type="molecule type" value="Genomic_DNA"/>
</dbReference>
<dbReference type="AlphaFoldDB" id="A0AA39CR73"/>